<dbReference type="PATRIC" id="fig|375.38.peg.5855"/>
<dbReference type="RefSeq" id="WP_011084479.1">
    <property type="nucleotide sequence ID" value="NZ_CP017637.1"/>
</dbReference>
<protein>
    <recommendedName>
        <fullName evidence="3">DUF4194 domain-containing protein</fullName>
    </recommendedName>
</protein>
<dbReference type="Proteomes" id="UP000181962">
    <property type="component" value="Chromosome"/>
</dbReference>
<evidence type="ECO:0008006" key="3">
    <source>
        <dbReference type="Google" id="ProtNLM"/>
    </source>
</evidence>
<accession>A0A0M9B5S3</accession>
<proteinExistence type="predicted"/>
<dbReference type="AlphaFoldDB" id="A0A0M9B5S3"/>
<reference evidence="1 2" key="1">
    <citation type="submission" date="2016-11" db="EMBL/GenBank/DDBJ databases">
        <title>Complete Genome Sequence of Bradyrhizobium sp. strain J5, an isolated from soybean nodule in Hokkaido.</title>
        <authorList>
            <person name="Kanehara K."/>
        </authorList>
    </citation>
    <scope>NUCLEOTIDE SEQUENCE [LARGE SCALE GENOMIC DNA]</scope>
    <source>
        <strain evidence="1 2">J5</strain>
    </source>
</reference>
<dbReference type="Pfam" id="PF13835">
    <property type="entry name" value="DUF4194"/>
    <property type="match status" value="1"/>
</dbReference>
<dbReference type="EMBL" id="CP017637">
    <property type="protein sequence ID" value="APG15335.1"/>
    <property type="molecule type" value="Genomic_DNA"/>
</dbReference>
<evidence type="ECO:0000313" key="2">
    <source>
        <dbReference type="Proteomes" id="UP000181962"/>
    </source>
</evidence>
<name>A0A0M9B5S3_BRAJP</name>
<sequence length="213" mass="24654">MLRDLSKLIDDADSEGHDGDQLQKELRQAAQSLWRAQFIYENDWGMKTSYEVLRRHMGYFENLFDALGYRVVGRPNDGYVGLVANELPPRQSMKLDESLLLLVLRLHYEEAFTRFEAKEFGEVEVESEQILQIYEDRTHRERPNFGRVKEILAGFRQRGLVRIEDRDDRNFTLFLRPALPIVVSKDTLGSLEEFVSRSIPATAKTDAASEVQA</sequence>
<dbReference type="GeneID" id="46488892"/>
<organism evidence="1 2">
    <name type="scientific">Bradyrhizobium japonicum</name>
    <dbReference type="NCBI Taxonomy" id="375"/>
    <lineage>
        <taxon>Bacteria</taxon>
        <taxon>Pseudomonadati</taxon>
        <taxon>Pseudomonadota</taxon>
        <taxon>Alphaproteobacteria</taxon>
        <taxon>Hyphomicrobiales</taxon>
        <taxon>Nitrobacteraceae</taxon>
        <taxon>Bradyrhizobium</taxon>
    </lineage>
</organism>
<evidence type="ECO:0000313" key="1">
    <source>
        <dbReference type="EMBL" id="APG15335.1"/>
    </source>
</evidence>
<dbReference type="InterPro" id="IPR025449">
    <property type="entry name" value="JetB"/>
</dbReference>
<dbReference type="OrthoDB" id="8220462at2"/>
<gene>
    <name evidence="1" type="ORF">BKD09_44300</name>
</gene>